<dbReference type="AlphaFoldDB" id="A0A935Q3M9"/>
<reference evidence="2 3" key="1">
    <citation type="submission" date="2020-10" db="EMBL/GenBank/DDBJ databases">
        <title>Connecting structure to function with the recovery of over 1000 high-quality activated sludge metagenome-assembled genomes encoding full-length rRNA genes using long-read sequencing.</title>
        <authorList>
            <person name="Singleton C.M."/>
            <person name="Petriglieri F."/>
            <person name="Kristensen J.M."/>
            <person name="Kirkegaard R.H."/>
            <person name="Michaelsen T.Y."/>
            <person name="Andersen M.H."/>
            <person name="Karst S.M."/>
            <person name="Dueholm M.S."/>
            <person name="Nielsen P.H."/>
            <person name="Albertsen M."/>
        </authorList>
    </citation>
    <scope>NUCLEOTIDE SEQUENCE [LARGE SCALE GENOMIC DNA]</scope>
    <source>
        <strain evidence="2">EsbW_18-Q3-R4-48_BATAC.285</strain>
    </source>
</reference>
<organism evidence="2 3">
    <name type="scientific">Candidatus Accumulibacter proximus</name>
    <dbReference type="NCBI Taxonomy" id="2954385"/>
    <lineage>
        <taxon>Bacteria</taxon>
        <taxon>Pseudomonadati</taxon>
        <taxon>Pseudomonadota</taxon>
        <taxon>Betaproteobacteria</taxon>
        <taxon>Candidatus Accumulibacter</taxon>
    </lineage>
</organism>
<name>A0A935Q3M9_9PROT</name>
<evidence type="ECO:0000256" key="1">
    <source>
        <dbReference type="SAM" id="MobiDB-lite"/>
    </source>
</evidence>
<feature type="compositionally biased region" description="Polar residues" evidence="1">
    <location>
        <begin position="58"/>
        <end position="71"/>
    </location>
</feature>
<accession>A0A935Q3M9</accession>
<sequence length="71" mass="8137">MKAIEENQRRKNTTFKPPGLPDFENGADKGVHPVVEPSRMVYEKESRWPRMPCKLSSPGYNETRSYPNGIS</sequence>
<feature type="region of interest" description="Disordered" evidence="1">
    <location>
        <begin position="1"/>
        <end position="71"/>
    </location>
</feature>
<comment type="caution">
    <text evidence="2">The sequence shown here is derived from an EMBL/GenBank/DDBJ whole genome shotgun (WGS) entry which is preliminary data.</text>
</comment>
<protein>
    <submittedName>
        <fullName evidence="2">Uncharacterized protein</fullName>
    </submittedName>
</protein>
<gene>
    <name evidence="2" type="ORF">IPJ27_24450</name>
</gene>
<evidence type="ECO:0000313" key="2">
    <source>
        <dbReference type="EMBL" id="MBK7677637.1"/>
    </source>
</evidence>
<evidence type="ECO:0000313" key="3">
    <source>
        <dbReference type="Proteomes" id="UP000697998"/>
    </source>
</evidence>
<dbReference type="EMBL" id="JADJMH010000039">
    <property type="protein sequence ID" value="MBK7677637.1"/>
    <property type="molecule type" value="Genomic_DNA"/>
</dbReference>
<proteinExistence type="predicted"/>
<dbReference type="Proteomes" id="UP000697998">
    <property type="component" value="Unassembled WGS sequence"/>
</dbReference>